<proteinExistence type="predicted"/>
<comment type="caution">
    <text evidence="2">The sequence shown here is derived from an EMBL/GenBank/DDBJ whole genome shotgun (WGS) entry which is preliminary data.</text>
</comment>
<dbReference type="EMBL" id="NPDR01000004">
    <property type="protein sequence ID" value="PJZ48944.1"/>
    <property type="molecule type" value="Genomic_DNA"/>
</dbReference>
<feature type="transmembrane region" description="Helical" evidence="1">
    <location>
        <begin position="96"/>
        <end position="117"/>
    </location>
</feature>
<dbReference type="Proteomes" id="UP000231926">
    <property type="component" value="Unassembled WGS sequence"/>
</dbReference>
<evidence type="ECO:0000313" key="2">
    <source>
        <dbReference type="EMBL" id="PJZ48944.1"/>
    </source>
</evidence>
<dbReference type="OrthoDB" id="331088at2"/>
<name>A0A2M9YBK3_9LEPT</name>
<keyword evidence="3" id="KW-1185">Reference proteome</keyword>
<feature type="transmembrane region" description="Helical" evidence="1">
    <location>
        <begin position="69"/>
        <end position="90"/>
    </location>
</feature>
<protein>
    <recommendedName>
        <fullName evidence="4">DUF4345 domain-containing protein</fullName>
    </recommendedName>
</protein>
<feature type="transmembrane region" description="Helical" evidence="1">
    <location>
        <begin position="7"/>
        <end position="29"/>
    </location>
</feature>
<gene>
    <name evidence="2" type="ORF">CH362_10890</name>
</gene>
<evidence type="ECO:0008006" key="4">
    <source>
        <dbReference type="Google" id="ProtNLM"/>
    </source>
</evidence>
<accession>A0A2M9YBK3</accession>
<keyword evidence="1" id="KW-0812">Transmembrane</keyword>
<sequence length="135" mass="15322">MKQARFFLTLDSSGALIVGIFVLLFYSLLSNLTGWSESFTRIEGFANLIYGSYSGILLLQFRKGILNRVFVLILIIANSLWGLQCFTQAWRLQEEATYIGTAALLLEGIYLLALAYLEARFVLPQCTPTHLEYRK</sequence>
<dbReference type="RefSeq" id="WP_100710382.1">
    <property type="nucleotide sequence ID" value="NZ_NPDR01000004.1"/>
</dbReference>
<reference evidence="2 3" key="1">
    <citation type="submission" date="2017-07" db="EMBL/GenBank/DDBJ databases">
        <title>Leptospira spp. isolated from tropical soils.</title>
        <authorList>
            <person name="Thibeaux R."/>
            <person name="Iraola G."/>
            <person name="Ferres I."/>
            <person name="Bierque E."/>
            <person name="Girault D."/>
            <person name="Soupe-Gilbert M.-E."/>
            <person name="Picardeau M."/>
            <person name="Goarant C."/>
        </authorList>
    </citation>
    <scope>NUCLEOTIDE SEQUENCE [LARGE SCALE GENOMIC DNA]</scope>
    <source>
        <strain evidence="2 3">FH4-C-A2</strain>
    </source>
</reference>
<feature type="transmembrane region" description="Helical" evidence="1">
    <location>
        <begin position="44"/>
        <end position="62"/>
    </location>
</feature>
<evidence type="ECO:0000256" key="1">
    <source>
        <dbReference type="SAM" id="Phobius"/>
    </source>
</evidence>
<organism evidence="2 3">
    <name type="scientific">Leptospira saintgironsiae</name>
    <dbReference type="NCBI Taxonomy" id="2023183"/>
    <lineage>
        <taxon>Bacteria</taxon>
        <taxon>Pseudomonadati</taxon>
        <taxon>Spirochaetota</taxon>
        <taxon>Spirochaetia</taxon>
        <taxon>Leptospirales</taxon>
        <taxon>Leptospiraceae</taxon>
        <taxon>Leptospira</taxon>
    </lineage>
</organism>
<dbReference type="AlphaFoldDB" id="A0A2M9YBK3"/>
<keyword evidence="1" id="KW-0472">Membrane</keyword>
<keyword evidence="1" id="KW-1133">Transmembrane helix</keyword>
<evidence type="ECO:0000313" key="3">
    <source>
        <dbReference type="Proteomes" id="UP000231926"/>
    </source>
</evidence>